<evidence type="ECO:0000313" key="6">
    <source>
        <dbReference type="Proteomes" id="UP000447434"/>
    </source>
</evidence>
<dbReference type="EMBL" id="WOCE01000001">
    <property type="protein sequence ID" value="KAE9621594.1"/>
    <property type="molecule type" value="Genomic_DNA"/>
</dbReference>
<name>A0A6A4R8N4_LUPAL</name>
<evidence type="ECO:0000313" key="5">
    <source>
        <dbReference type="EMBL" id="KAE9621594.1"/>
    </source>
</evidence>
<sequence length="106" mass="12015">MLKREGNLMELVDRRLGSDFKKEEVMVVINVALLCTNVTQTLRPAMSSVVSMLEGRSIVHEVVSESNEVLDEKMEKMRLLYKEIQQHNSISMEGPWTPSSTSAAYL</sequence>
<accession>A0A6A4R8N4</accession>
<keyword evidence="3 5" id="KW-0418">Kinase</keyword>
<evidence type="ECO:0000256" key="3">
    <source>
        <dbReference type="ARBA" id="ARBA00022777"/>
    </source>
</evidence>
<organism evidence="5 6">
    <name type="scientific">Lupinus albus</name>
    <name type="common">White lupine</name>
    <name type="synonym">Lupinus termis</name>
    <dbReference type="NCBI Taxonomy" id="3870"/>
    <lineage>
        <taxon>Eukaryota</taxon>
        <taxon>Viridiplantae</taxon>
        <taxon>Streptophyta</taxon>
        <taxon>Embryophyta</taxon>
        <taxon>Tracheophyta</taxon>
        <taxon>Spermatophyta</taxon>
        <taxon>Magnoliopsida</taxon>
        <taxon>eudicotyledons</taxon>
        <taxon>Gunneridae</taxon>
        <taxon>Pentapetalae</taxon>
        <taxon>rosids</taxon>
        <taxon>fabids</taxon>
        <taxon>Fabales</taxon>
        <taxon>Fabaceae</taxon>
        <taxon>Papilionoideae</taxon>
        <taxon>50 kb inversion clade</taxon>
        <taxon>genistoids sensu lato</taxon>
        <taxon>core genistoids</taxon>
        <taxon>Genisteae</taxon>
        <taxon>Lupinus</taxon>
    </lineage>
</organism>
<keyword evidence="1" id="KW-0808">Transferase</keyword>
<evidence type="ECO:0000256" key="1">
    <source>
        <dbReference type="ARBA" id="ARBA00022679"/>
    </source>
</evidence>
<proteinExistence type="predicted"/>
<dbReference type="PANTHER" id="PTHR47973">
    <property type="entry name" value="CYSTEINE-RICH RECEPTOR-LIKE PROTEIN KINASE 3"/>
    <property type="match status" value="1"/>
</dbReference>
<comment type="caution">
    <text evidence="5">The sequence shown here is derived from an EMBL/GenBank/DDBJ whole genome shotgun (WGS) entry which is preliminary data.</text>
</comment>
<dbReference type="Gene3D" id="1.10.510.10">
    <property type="entry name" value="Transferase(Phosphotransferase) domain 1"/>
    <property type="match status" value="1"/>
</dbReference>
<dbReference type="OrthoDB" id="1938112at2759"/>
<keyword evidence="4" id="KW-0067">ATP-binding</keyword>
<keyword evidence="6" id="KW-1185">Reference proteome</keyword>
<dbReference type="GO" id="GO:0004674">
    <property type="term" value="F:protein serine/threonine kinase activity"/>
    <property type="evidence" value="ECO:0007669"/>
    <property type="project" value="UniProtKB-KW"/>
</dbReference>
<dbReference type="Proteomes" id="UP000447434">
    <property type="component" value="Chromosome 1"/>
</dbReference>
<keyword evidence="5" id="KW-0723">Serine/threonine-protein kinase</keyword>
<dbReference type="InterPro" id="IPR052059">
    <property type="entry name" value="CR_Ser/Thr_kinase"/>
</dbReference>
<reference evidence="6" key="1">
    <citation type="journal article" date="2020" name="Nat. Commun.">
        <title>Genome sequence of the cluster root forming white lupin.</title>
        <authorList>
            <person name="Hufnagel B."/>
            <person name="Marques A."/>
            <person name="Soriano A."/>
            <person name="Marques L."/>
            <person name="Divol F."/>
            <person name="Doumas P."/>
            <person name="Sallet E."/>
            <person name="Mancinotti D."/>
            <person name="Carrere S."/>
            <person name="Marande W."/>
            <person name="Arribat S."/>
            <person name="Keller J."/>
            <person name="Huneau C."/>
            <person name="Blein T."/>
            <person name="Aime D."/>
            <person name="Laguerre M."/>
            <person name="Taylor J."/>
            <person name="Schubert V."/>
            <person name="Nelson M."/>
            <person name="Geu-Flores F."/>
            <person name="Crespi M."/>
            <person name="Gallardo-Guerrero K."/>
            <person name="Delaux P.-M."/>
            <person name="Salse J."/>
            <person name="Berges H."/>
            <person name="Guyot R."/>
            <person name="Gouzy J."/>
            <person name="Peret B."/>
        </authorList>
    </citation>
    <scope>NUCLEOTIDE SEQUENCE [LARGE SCALE GENOMIC DNA]</scope>
    <source>
        <strain evidence="6">cv. Amiga</strain>
    </source>
</reference>
<evidence type="ECO:0000256" key="4">
    <source>
        <dbReference type="ARBA" id="ARBA00022840"/>
    </source>
</evidence>
<protein>
    <submittedName>
        <fullName evidence="5">Putative non-specific serine/threonine protein kinase</fullName>
    </submittedName>
</protein>
<keyword evidence="2" id="KW-0547">Nucleotide-binding</keyword>
<dbReference type="GO" id="GO:0005524">
    <property type="term" value="F:ATP binding"/>
    <property type="evidence" value="ECO:0007669"/>
    <property type="project" value="UniProtKB-KW"/>
</dbReference>
<evidence type="ECO:0000256" key="2">
    <source>
        <dbReference type="ARBA" id="ARBA00022741"/>
    </source>
</evidence>
<dbReference type="AlphaFoldDB" id="A0A6A4R8N4"/>
<gene>
    <name evidence="5" type="ORF">Lalb_Chr01g0016441</name>
</gene>